<name>A0A383W8V8_TETOB</name>
<feature type="transmembrane region" description="Helical" evidence="2">
    <location>
        <begin position="6"/>
        <end position="26"/>
    </location>
</feature>
<protein>
    <submittedName>
        <fullName evidence="3">Uncharacterized protein</fullName>
    </submittedName>
</protein>
<gene>
    <name evidence="3" type="ORF">BQ4739_LOCUS13242</name>
</gene>
<dbReference type="STRING" id="3088.A0A383W8V8"/>
<proteinExistence type="inferred from homology"/>
<evidence type="ECO:0000256" key="2">
    <source>
        <dbReference type="SAM" id="Phobius"/>
    </source>
</evidence>
<comment type="similarity">
    <text evidence="1">Belongs to the 4-toluene sulfonate uptake permease (TSUP) (TC 2.A.102) family.</text>
</comment>
<keyword evidence="4" id="KW-1185">Reference proteome</keyword>
<feature type="transmembrane region" description="Helical" evidence="2">
    <location>
        <begin position="175"/>
        <end position="194"/>
    </location>
</feature>
<reference evidence="3 4" key="1">
    <citation type="submission" date="2016-10" db="EMBL/GenBank/DDBJ databases">
        <authorList>
            <person name="Cai Z."/>
        </authorList>
    </citation>
    <scope>NUCLEOTIDE SEQUENCE [LARGE SCALE GENOMIC DNA]</scope>
</reference>
<evidence type="ECO:0000256" key="1">
    <source>
        <dbReference type="ARBA" id="ARBA00009142"/>
    </source>
</evidence>
<feature type="transmembrane region" description="Helical" evidence="2">
    <location>
        <begin position="618"/>
        <end position="641"/>
    </location>
</feature>
<feature type="transmembrane region" description="Helical" evidence="2">
    <location>
        <begin position="364"/>
        <end position="383"/>
    </location>
</feature>
<feature type="transmembrane region" description="Helical" evidence="2">
    <location>
        <begin position="333"/>
        <end position="352"/>
    </location>
</feature>
<dbReference type="PANTHER" id="PTHR14255">
    <property type="entry name" value="CEREBLON"/>
    <property type="match status" value="1"/>
</dbReference>
<feature type="transmembrane region" description="Helical" evidence="2">
    <location>
        <begin position="519"/>
        <end position="540"/>
    </location>
</feature>
<accession>A0A383W8V8</accession>
<keyword evidence="2" id="KW-0472">Membrane</keyword>
<feature type="transmembrane region" description="Helical" evidence="2">
    <location>
        <begin position="105"/>
        <end position="127"/>
    </location>
</feature>
<dbReference type="PANTHER" id="PTHR14255:SF3">
    <property type="entry name" value="SULFITE EXPORTER TAUE_SAFE FAMILY PROTEIN 5-RELATED"/>
    <property type="match status" value="1"/>
</dbReference>
<dbReference type="AlphaFoldDB" id="A0A383W8V8"/>
<dbReference type="GO" id="GO:0016567">
    <property type="term" value="P:protein ubiquitination"/>
    <property type="evidence" value="ECO:0007669"/>
    <property type="project" value="TreeGrafter"/>
</dbReference>
<keyword evidence="2" id="KW-1133">Transmembrane helix</keyword>
<keyword evidence="2" id="KW-0812">Transmembrane</keyword>
<evidence type="ECO:0000313" key="4">
    <source>
        <dbReference type="Proteomes" id="UP000256970"/>
    </source>
</evidence>
<feature type="transmembrane region" description="Helical" evidence="2">
    <location>
        <begin position="560"/>
        <end position="580"/>
    </location>
</feature>
<sequence>MAKTKVQWAATLFFAVATVAAFSYMVQTIDHNLVEYGRHSGRMLAAATLEQQLQEEAPRRRVNWGKPSNIAGIILSVLVSLTSSVDRECGAALYLVLFAVLLDMPIRNAMAMTAFTVACGSLAPAIAAMSEPHVTERGVLALVDYPGALILLPTMFWGLSLGVIVNMVFPSWLLALLWVAFMAVSNTELVWSLLRLRSIRKEVRQQAQQLLQLDAQAAAGGAAAAGSAGDAQSEQQQASQGELLRRLQRLRGEAEKLEAVALLYPAFHMPSTQQYMEQHKGLLQAPEHMMSSPSVIAVVDEERLLMGQLLEQTRSGSSRFTWRWKAWWGLQNHFEFALILKVVVLHLVTEAVRHKTTKPCSPRFWFMLCVMTGLVTAFLIFVVSSYSRHKLWRGPHWVDALAAATQKRKQQQLAAASGKAAAPAAEGEAAAAGGAGLGAGSSAVAAGAAAGEAAITVQDEAAAAAADGSAGDATEKPRGCWGNCRKRLPWTWVPAADAVTNITACNSRNQYANWRKARLLAHTAVSFFIGIFACALGLPAGPMMAWLLLHLGLKPHVVAGTSRFLVLCFCFGVFVAYIIAGNLHRQLAAAYGLLNLGLAPLGMLIFRKLNLRSHLLLTFSLVMGMLGMVSIVVWQLVPLLAHLAGKGHLLPSTMDQRSVVNSVVHHGNEFEIMRFCLGHTY</sequence>
<dbReference type="GO" id="GO:0031464">
    <property type="term" value="C:Cul4A-RING E3 ubiquitin ligase complex"/>
    <property type="evidence" value="ECO:0007669"/>
    <property type="project" value="TreeGrafter"/>
</dbReference>
<dbReference type="Proteomes" id="UP000256970">
    <property type="component" value="Unassembled WGS sequence"/>
</dbReference>
<feature type="transmembrane region" description="Helical" evidence="2">
    <location>
        <begin position="587"/>
        <end position="606"/>
    </location>
</feature>
<organism evidence="3 4">
    <name type="scientific">Tetradesmus obliquus</name>
    <name type="common">Green alga</name>
    <name type="synonym">Acutodesmus obliquus</name>
    <dbReference type="NCBI Taxonomy" id="3088"/>
    <lineage>
        <taxon>Eukaryota</taxon>
        <taxon>Viridiplantae</taxon>
        <taxon>Chlorophyta</taxon>
        <taxon>core chlorophytes</taxon>
        <taxon>Chlorophyceae</taxon>
        <taxon>CS clade</taxon>
        <taxon>Sphaeropleales</taxon>
        <taxon>Scenedesmaceae</taxon>
        <taxon>Tetradesmus</taxon>
    </lineage>
</organism>
<evidence type="ECO:0000313" key="3">
    <source>
        <dbReference type="EMBL" id="SZX73126.1"/>
    </source>
</evidence>
<dbReference type="EMBL" id="FNXT01001184">
    <property type="protein sequence ID" value="SZX73126.1"/>
    <property type="molecule type" value="Genomic_DNA"/>
</dbReference>